<dbReference type="EMBL" id="SWOY01000001">
    <property type="protein sequence ID" value="NFG16104.1"/>
    <property type="molecule type" value="Genomic_DNA"/>
</dbReference>
<feature type="region of interest" description="Disordered" evidence="1">
    <location>
        <begin position="13"/>
        <end position="51"/>
    </location>
</feature>
<dbReference type="EMBL" id="SGKC01000036">
    <property type="protein sequence ID" value="NEZ93307.1"/>
    <property type="molecule type" value="Genomic_DNA"/>
</dbReference>
<reference evidence="2 5" key="2">
    <citation type="submission" date="2019-02" db="EMBL/GenBank/DDBJ databases">
        <title>Genome sequencing of Clostridium botulinum clinical isolates.</title>
        <authorList>
            <person name="Brunt J."/>
            <person name="Van Vliet A.H.M."/>
            <person name="Stringer S.C."/>
            <person name="Grant K.A."/>
            <person name="Carter A.C."/>
            <person name="Peck M.W."/>
        </authorList>
    </citation>
    <scope>NUCLEOTIDE SEQUENCE [LARGE SCALE GENOMIC DNA]</scope>
    <source>
        <strain evidence="2 5">H142660711</strain>
    </source>
</reference>
<evidence type="ECO:0000313" key="3">
    <source>
        <dbReference type="EMBL" id="NFG16104.1"/>
    </source>
</evidence>
<dbReference type="GeneID" id="44156911"/>
<reference evidence="4 7" key="1">
    <citation type="journal article" date="2014" name="J. Infect. Dis.">
        <title>Molecular characterization of a novel botulinum neurotoxin type H gene.</title>
        <authorList>
            <person name="Dover N."/>
            <person name="Barash J.R."/>
            <person name="Hill K.K."/>
            <person name="Xie G."/>
            <person name="Arnon S.S."/>
        </authorList>
    </citation>
    <scope>NUCLEOTIDE SEQUENCE [LARGE SCALE GENOMIC DNA]</scope>
    <source>
        <strain evidence="4 7">IBCA10-7060</strain>
    </source>
</reference>
<reference evidence="3 6" key="3">
    <citation type="submission" date="2019-04" db="EMBL/GenBank/DDBJ databases">
        <title>Genome sequencing of Clostridium botulinum Groups I-IV and Clostridium butyricum.</title>
        <authorList>
            <person name="Brunt J."/>
            <person name="Van Vliet A.H.M."/>
            <person name="Stringer S.C."/>
            <person name="Carter A.T."/>
            <person name="Peck M.W."/>
        </authorList>
    </citation>
    <scope>NUCLEOTIDE SEQUENCE [LARGE SCALE GENOMIC DNA]</scope>
    <source>
        <strain evidence="3 6">IFR 18/037</strain>
    </source>
</reference>
<evidence type="ECO:0000313" key="5">
    <source>
        <dbReference type="Proteomes" id="UP000473887"/>
    </source>
</evidence>
<dbReference type="Proteomes" id="UP000473887">
    <property type="component" value="Unassembled WGS sequence"/>
</dbReference>
<organism evidence="2 5">
    <name type="scientific">Clostridium botulinum</name>
    <dbReference type="NCBI Taxonomy" id="1491"/>
    <lineage>
        <taxon>Bacteria</taxon>
        <taxon>Bacillati</taxon>
        <taxon>Bacillota</taxon>
        <taxon>Clostridia</taxon>
        <taxon>Eubacteriales</taxon>
        <taxon>Clostridiaceae</taxon>
        <taxon>Clostridium</taxon>
    </lineage>
</organism>
<reference evidence="4" key="4">
    <citation type="submission" date="2021-02" db="EMBL/GenBank/DDBJ databases">
        <authorList>
            <person name="Dover N."/>
            <person name="Barash J.R."/>
            <person name="Bell J.M."/>
            <person name="Sylvester M.D."/>
            <person name="Arnon S."/>
        </authorList>
    </citation>
    <scope>NUCLEOTIDE SEQUENCE</scope>
    <source>
        <strain evidence="4">IBCA10-7060</strain>
    </source>
</reference>
<dbReference type="AlphaFoldDB" id="A0A0A2HCN6"/>
<name>A0A0A2HCN6_CLOBO</name>
<dbReference type="Proteomes" id="UP000663464">
    <property type="component" value="Chromosome"/>
</dbReference>
<evidence type="ECO:0000313" key="2">
    <source>
        <dbReference type="EMBL" id="NEZ93307.1"/>
    </source>
</evidence>
<dbReference type="Proteomes" id="UP000478995">
    <property type="component" value="Unassembled WGS sequence"/>
</dbReference>
<evidence type="ECO:0000256" key="1">
    <source>
        <dbReference type="SAM" id="MobiDB-lite"/>
    </source>
</evidence>
<sequence>MKESTIEKMKKIIEENKRKSSQNNSKLRAKKNIGGSRKAIRNKKTGGLFDK</sequence>
<evidence type="ECO:0000313" key="6">
    <source>
        <dbReference type="Proteomes" id="UP000478995"/>
    </source>
</evidence>
<accession>A0A0A2HCN6</accession>
<dbReference type="OMA" id="RKVGGMF"/>
<protein>
    <submittedName>
        <fullName evidence="2">Uncharacterized protein</fullName>
    </submittedName>
</protein>
<dbReference type="EMBL" id="CP069280">
    <property type="protein sequence ID" value="QRI55252.1"/>
    <property type="molecule type" value="Genomic_DNA"/>
</dbReference>
<gene>
    <name evidence="2" type="ORF">EXM69_15485</name>
    <name evidence="3" type="ORF">FC794_04685</name>
    <name evidence="4" type="ORF">JQS73_09210</name>
</gene>
<dbReference type="RefSeq" id="WP_003359020.1">
    <property type="nucleotide sequence ID" value="NZ_AP014696.1"/>
</dbReference>
<evidence type="ECO:0000313" key="4">
    <source>
        <dbReference type="EMBL" id="QRI55252.1"/>
    </source>
</evidence>
<proteinExistence type="predicted"/>
<evidence type="ECO:0000313" key="7">
    <source>
        <dbReference type="Proteomes" id="UP000663464"/>
    </source>
</evidence>